<evidence type="ECO:0000313" key="2">
    <source>
        <dbReference type="EMBL" id="MBO0939783.1"/>
    </source>
</evidence>
<feature type="transmembrane region" description="Helical" evidence="1">
    <location>
        <begin position="113"/>
        <end position="146"/>
    </location>
</feature>
<gene>
    <name evidence="2" type="ORF">J2I47_24775</name>
</gene>
<feature type="transmembrane region" description="Helical" evidence="1">
    <location>
        <begin position="295"/>
        <end position="315"/>
    </location>
</feature>
<feature type="transmembrane region" description="Helical" evidence="1">
    <location>
        <begin position="322"/>
        <end position="339"/>
    </location>
</feature>
<evidence type="ECO:0000313" key="3">
    <source>
        <dbReference type="Proteomes" id="UP000664034"/>
    </source>
</evidence>
<dbReference type="EMBL" id="JAFMYV010000017">
    <property type="protein sequence ID" value="MBO0939783.1"/>
    <property type="molecule type" value="Genomic_DNA"/>
</dbReference>
<sequence>MPTNTPPLPRRSFTVLLISLDRVLESWLSGRYWQWRVVWSCLLFSVVHMVVTNPSCLWFYQGFFNTLRAGQEFDSYNTVKGQADTFFTDLGLSHFKAYLYDSQSHMAKMRFRLFLPALVATFRLSSVSLTIWLIQLLLSGVFMLIVTRLAFRLTTDRASSFLFALAISLVYPLRSAWLDMTAYGDFFAYLFLLIAIYTRNPLVVLLSLQAAFWTDERAIPGAGFVLLWHIFTTRNEPTTYRLTGAQVAVLLSGLLYLLLRYWISMQFALPPVDGAFWQEFKSIYYENAKVFGFKVWSGFQGGWLLVGLSALLLVYNHRYVDAVLLLGLLFVTINLSFIVGDVNRAISYSYIALFCALLFLVQFTTRIELRRVLLVLVCSLLISPLPNRLRILNGIPLM</sequence>
<proteinExistence type="predicted"/>
<name>A0A939GNN2_9BACT</name>
<dbReference type="Proteomes" id="UP000664034">
    <property type="component" value="Unassembled WGS sequence"/>
</dbReference>
<organism evidence="2 3">
    <name type="scientific">Fibrella rubiginis</name>
    <dbReference type="NCBI Taxonomy" id="2817060"/>
    <lineage>
        <taxon>Bacteria</taxon>
        <taxon>Pseudomonadati</taxon>
        <taxon>Bacteroidota</taxon>
        <taxon>Cytophagia</taxon>
        <taxon>Cytophagales</taxon>
        <taxon>Spirosomataceae</taxon>
        <taxon>Fibrella</taxon>
    </lineage>
</organism>
<keyword evidence="3" id="KW-1185">Reference proteome</keyword>
<feature type="transmembrane region" description="Helical" evidence="1">
    <location>
        <begin position="186"/>
        <end position="212"/>
    </location>
</feature>
<keyword evidence="1" id="KW-0812">Transmembrane</keyword>
<feature type="transmembrane region" description="Helical" evidence="1">
    <location>
        <begin position="37"/>
        <end position="60"/>
    </location>
</feature>
<dbReference type="RefSeq" id="WP_207367311.1">
    <property type="nucleotide sequence ID" value="NZ_JAFMYV010000017.1"/>
</dbReference>
<protein>
    <submittedName>
        <fullName evidence="2">Uncharacterized protein</fullName>
    </submittedName>
</protein>
<feature type="transmembrane region" description="Helical" evidence="1">
    <location>
        <begin position="345"/>
        <end position="365"/>
    </location>
</feature>
<comment type="caution">
    <text evidence="2">The sequence shown here is derived from an EMBL/GenBank/DDBJ whole genome shotgun (WGS) entry which is preliminary data.</text>
</comment>
<evidence type="ECO:0000256" key="1">
    <source>
        <dbReference type="SAM" id="Phobius"/>
    </source>
</evidence>
<accession>A0A939GNN2</accession>
<dbReference type="AlphaFoldDB" id="A0A939GNN2"/>
<keyword evidence="1" id="KW-0472">Membrane</keyword>
<feature type="transmembrane region" description="Helical" evidence="1">
    <location>
        <begin position="158"/>
        <end position="174"/>
    </location>
</feature>
<reference evidence="2" key="1">
    <citation type="submission" date="2021-03" db="EMBL/GenBank/DDBJ databases">
        <title>Fibrella sp. HMF5335 genome sequencing and assembly.</title>
        <authorList>
            <person name="Kang H."/>
            <person name="Kim H."/>
            <person name="Bae S."/>
            <person name="Joh K."/>
        </authorList>
    </citation>
    <scope>NUCLEOTIDE SEQUENCE</scope>
    <source>
        <strain evidence="2">HMF5335</strain>
    </source>
</reference>
<keyword evidence="1" id="KW-1133">Transmembrane helix</keyword>
<feature type="transmembrane region" description="Helical" evidence="1">
    <location>
        <begin position="242"/>
        <end position="263"/>
    </location>
</feature>